<dbReference type="Gene3D" id="1.25.40.20">
    <property type="entry name" value="Ankyrin repeat-containing domain"/>
    <property type="match status" value="2"/>
</dbReference>
<sequence length="230" mass="25318">MGKPQIVTKLIRYGSNANAIGPHGKTPLHVAVGRNHCYKSHAPCKDTINALLQAPGIDLDPRDENGRTPLSIAVGLNMSVSVWFVETMLNNPNVDINSQDIHGKTVLYHSVESRNIRAAELLLSQSHINPNLNTTYLPLFFAVSNRMEAMVKSLLSTKATDPNRKDSRGRLALTLPTSNEIIKLLIKAGTKLDIPDSTGLTARETIFQAGIDIEQLMRASEIGKKKSRRY</sequence>
<dbReference type="InterPro" id="IPR002110">
    <property type="entry name" value="Ankyrin_rpt"/>
</dbReference>
<dbReference type="PANTHER" id="PTHR46224:SF64">
    <property type="entry name" value="IQ MOTIF AND ANKYRIN REPEAT DOMAIN-CONTAINING PROTEIN 1"/>
    <property type="match status" value="1"/>
</dbReference>
<dbReference type="KEGG" id="pdp:PDIP_80860"/>
<dbReference type="PANTHER" id="PTHR46224">
    <property type="entry name" value="ANKYRIN REPEAT FAMILY PROTEIN"/>
    <property type="match status" value="1"/>
</dbReference>
<evidence type="ECO:0000313" key="1">
    <source>
        <dbReference type="EMBL" id="QQK40534.1"/>
    </source>
</evidence>
<dbReference type="VEuPathDB" id="FungiDB:PDIP_80860"/>
<proteinExistence type="predicted"/>
<name>A0A7T7BI13_PENDI</name>
<dbReference type="Pfam" id="PF00023">
    <property type="entry name" value="Ank"/>
    <property type="match status" value="1"/>
</dbReference>
<dbReference type="SMART" id="SM00248">
    <property type="entry name" value="ANK"/>
    <property type="match status" value="4"/>
</dbReference>
<accession>A0A7T7BI13</accession>
<dbReference type="Pfam" id="PF12796">
    <property type="entry name" value="Ank_2"/>
    <property type="match status" value="1"/>
</dbReference>
<gene>
    <name evidence="1" type="ORF">Pdw03_3388</name>
</gene>
<dbReference type="InterPro" id="IPR051616">
    <property type="entry name" value="Cul2-RING_E3_ligase_SR"/>
</dbReference>
<dbReference type="GeneID" id="26236402"/>
<dbReference type="InterPro" id="IPR036770">
    <property type="entry name" value="Ankyrin_rpt-contain_sf"/>
</dbReference>
<dbReference type="AlphaFoldDB" id="A0A7T7BI13"/>
<protein>
    <submittedName>
        <fullName evidence="1">Cyclin-like F-box</fullName>
    </submittedName>
</protein>
<dbReference type="Proteomes" id="UP000595662">
    <property type="component" value="Chromosome 1"/>
</dbReference>
<reference evidence="1 2" key="1">
    <citation type="submission" date="2020-08" db="EMBL/GenBank/DDBJ databases">
        <title>The completed genome sequence of the pathogenic ascomycete fungus Penicillium digitatum.</title>
        <authorList>
            <person name="Wang M."/>
        </authorList>
    </citation>
    <scope>NUCLEOTIDE SEQUENCE [LARGE SCALE GENOMIC DNA]</scope>
    <source>
        <strain evidence="1 2">PdW03</strain>
    </source>
</reference>
<dbReference type="SUPFAM" id="SSF48403">
    <property type="entry name" value="Ankyrin repeat"/>
    <property type="match status" value="1"/>
</dbReference>
<dbReference type="RefSeq" id="XP_014532243.2">
    <property type="nucleotide sequence ID" value="XM_014676757.2"/>
</dbReference>
<evidence type="ECO:0000313" key="2">
    <source>
        <dbReference type="Proteomes" id="UP000595662"/>
    </source>
</evidence>
<dbReference type="EMBL" id="CP060774">
    <property type="protein sequence ID" value="QQK40534.1"/>
    <property type="molecule type" value="Genomic_DNA"/>
</dbReference>
<organism evidence="1 2">
    <name type="scientific">Penicillium digitatum</name>
    <name type="common">Green mold</name>
    <dbReference type="NCBI Taxonomy" id="36651"/>
    <lineage>
        <taxon>Eukaryota</taxon>
        <taxon>Fungi</taxon>
        <taxon>Dikarya</taxon>
        <taxon>Ascomycota</taxon>
        <taxon>Pezizomycotina</taxon>
        <taxon>Eurotiomycetes</taxon>
        <taxon>Eurotiomycetidae</taxon>
        <taxon>Eurotiales</taxon>
        <taxon>Aspergillaceae</taxon>
        <taxon>Penicillium</taxon>
    </lineage>
</organism>